<evidence type="ECO:0000313" key="3">
    <source>
        <dbReference type="Proteomes" id="UP000015106"/>
    </source>
</evidence>
<reference evidence="3" key="1">
    <citation type="journal article" date="2013" name="Nature">
        <title>Draft genome of the wheat A-genome progenitor Triticum urartu.</title>
        <authorList>
            <person name="Ling H.Q."/>
            <person name="Zhao S."/>
            <person name="Liu D."/>
            <person name="Wang J."/>
            <person name="Sun H."/>
            <person name="Zhang C."/>
            <person name="Fan H."/>
            <person name="Li D."/>
            <person name="Dong L."/>
            <person name="Tao Y."/>
            <person name="Gao C."/>
            <person name="Wu H."/>
            <person name="Li Y."/>
            <person name="Cui Y."/>
            <person name="Guo X."/>
            <person name="Zheng S."/>
            <person name="Wang B."/>
            <person name="Yu K."/>
            <person name="Liang Q."/>
            <person name="Yang W."/>
            <person name="Lou X."/>
            <person name="Chen J."/>
            <person name="Feng M."/>
            <person name="Jian J."/>
            <person name="Zhang X."/>
            <person name="Luo G."/>
            <person name="Jiang Y."/>
            <person name="Liu J."/>
            <person name="Wang Z."/>
            <person name="Sha Y."/>
            <person name="Zhang B."/>
            <person name="Wu H."/>
            <person name="Tang D."/>
            <person name="Shen Q."/>
            <person name="Xue P."/>
            <person name="Zou S."/>
            <person name="Wang X."/>
            <person name="Liu X."/>
            <person name="Wang F."/>
            <person name="Yang Y."/>
            <person name="An X."/>
            <person name="Dong Z."/>
            <person name="Zhang K."/>
            <person name="Zhang X."/>
            <person name="Luo M.C."/>
            <person name="Dvorak J."/>
            <person name="Tong Y."/>
            <person name="Wang J."/>
            <person name="Yang H."/>
            <person name="Li Z."/>
            <person name="Wang D."/>
            <person name="Zhang A."/>
            <person name="Wang J."/>
        </authorList>
    </citation>
    <scope>NUCLEOTIDE SEQUENCE</scope>
    <source>
        <strain evidence="3">cv. G1812</strain>
    </source>
</reference>
<accession>A0A8R7R642</accession>
<sequence length="153" mass="17503">MEKEVMKAFKKCIIEREGLRGVEFELDELLHQCFSVETYDKTFHHYNFTVRMKKAGSDKWASSTLYFAQVKEMYGQKFYFCYPLDPNEDGLCYACQNQGMNALQHPAVPIGYVTGRPDAGCPFVDDDSDDGGVADNDVFVRAFEQVFCKGRCL</sequence>
<name>A0A8R7R642_TRIUA</name>
<dbReference type="AlphaFoldDB" id="A0A8R7R642"/>
<evidence type="ECO:0000313" key="2">
    <source>
        <dbReference type="EnsemblPlants" id="TuG1812G0700003689.01.T01"/>
    </source>
</evidence>
<organism evidence="2 3">
    <name type="scientific">Triticum urartu</name>
    <name type="common">Red wild einkorn</name>
    <name type="synonym">Crithodium urartu</name>
    <dbReference type="NCBI Taxonomy" id="4572"/>
    <lineage>
        <taxon>Eukaryota</taxon>
        <taxon>Viridiplantae</taxon>
        <taxon>Streptophyta</taxon>
        <taxon>Embryophyta</taxon>
        <taxon>Tracheophyta</taxon>
        <taxon>Spermatophyta</taxon>
        <taxon>Magnoliopsida</taxon>
        <taxon>Liliopsida</taxon>
        <taxon>Poales</taxon>
        <taxon>Poaceae</taxon>
        <taxon>BOP clade</taxon>
        <taxon>Pooideae</taxon>
        <taxon>Triticodae</taxon>
        <taxon>Triticeae</taxon>
        <taxon>Triticinae</taxon>
        <taxon>Triticum</taxon>
    </lineage>
</organism>
<feature type="domain" description="DUF3615" evidence="1">
    <location>
        <begin position="19"/>
        <end position="106"/>
    </location>
</feature>
<dbReference type="PANTHER" id="PTHR33326">
    <property type="entry name" value="OS05G0543800 PROTEIN"/>
    <property type="match status" value="1"/>
</dbReference>
<keyword evidence="3" id="KW-1185">Reference proteome</keyword>
<dbReference type="Pfam" id="PF12274">
    <property type="entry name" value="DUF3615"/>
    <property type="match status" value="1"/>
</dbReference>
<reference evidence="2" key="3">
    <citation type="submission" date="2022-06" db="UniProtKB">
        <authorList>
            <consortium name="EnsemblPlants"/>
        </authorList>
    </citation>
    <scope>IDENTIFICATION</scope>
</reference>
<proteinExistence type="predicted"/>
<protein>
    <recommendedName>
        <fullName evidence="1">DUF3615 domain-containing protein</fullName>
    </recommendedName>
</protein>
<dbReference type="Proteomes" id="UP000015106">
    <property type="component" value="Chromosome 7"/>
</dbReference>
<dbReference type="PANTHER" id="PTHR33326:SF14">
    <property type="entry name" value="EXPRESSED PROTEIN"/>
    <property type="match status" value="1"/>
</dbReference>
<reference evidence="2" key="2">
    <citation type="submission" date="2018-03" db="EMBL/GenBank/DDBJ databases">
        <title>The Triticum urartu genome reveals the dynamic nature of wheat genome evolution.</title>
        <authorList>
            <person name="Ling H."/>
            <person name="Ma B."/>
            <person name="Shi X."/>
            <person name="Liu H."/>
            <person name="Dong L."/>
            <person name="Sun H."/>
            <person name="Cao Y."/>
            <person name="Gao Q."/>
            <person name="Zheng S."/>
            <person name="Li Y."/>
            <person name="Yu Y."/>
            <person name="Du H."/>
            <person name="Qi M."/>
            <person name="Li Y."/>
            <person name="Yu H."/>
            <person name="Cui Y."/>
            <person name="Wang N."/>
            <person name="Chen C."/>
            <person name="Wu H."/>
            <person name="Zhao Y."/>
            <person name="Zhang J."/>
            <person name="Li Y."/>
            <person name="Zhou W."/>
            <person name="Zhang B."/>
            <person name="Hu W."/>
            <person name="Eijk M."/>
            <person name="Tang J."/>
            <person name="Witsenboer H."/>
            <person name="Zhao S."/>
            <person name="Li Z."/>
            <person name="Zhang A."/>
            <person name="Wang D."/>
            <person name="Liang C."/>
        </authorList>
    </citation>
    <scope>NUCLEOTIDE SEQUENCE [LARGE SCALE GENOMIC DNA]</scope>
    <source>
        <strain evidence="2">cv. G1812</strain>
    </source>
</reference>
<dbReference type="InterPro" id="IPR022059">
    <property type="entry name" value="DUF3615"/>
</dbReference>
<dbReference type="Gramene" id="TuG1812G0700003689.01.T01">
    <property type="protein sequence ID" value="TuG1812G0700003689.01.T01"/>
    <property type="gene ID" value="TuG1812G0700003689.01"/>
</dbReference>
<evidence type="ECO:0000259" key="1">
    <source>
        <dbReference type="Pfam" id="PF12274"/>
    </source>
</evidence>
<dbReference type="EnsemblPlants" id="TuG1812G0700003689.01.T01">
    <property type="protein sequence ID" value="TuG1812G0700003689.01.T01"/>
    <property type="gene ID" value="TuG1812G0700003689.01"/>
</dbReference>